<keyword evidence="2" id="KW-1185">Reference proteome</keyword>
<organism evidence="1 2">
    <name type="scientific">Qipengyuania polymorpha</name>
    <dbReference type="NCBI Taxonomy" id="2867234"/>
    <lineage>
        <taxon>Bacteria</taxon>
        <taxon>Pseudomonadati</taxon>
        <taxon>Pseudomonadota</taxon>
        <taxon>Alphaproteobacteria</taxon>
        <taxon>Sphingomonadales</taxon>
        <taxon>Erythrobacteraceae</taxon>
        <taxon>Qipengyuania</taxon>
    </lineage>
</organism>
<dbReference type="EMBL" id="JAIGNK010000007">
    <property type="protein sequence ID" value="MBX7459366.1"/>
    <property type="molecule type" value="Genomic_DNA"/>
</dbReference>
<name>A0ABS7J0K7_9SPHN</name>
<protein>
    <submittedName>
        <fullName evidence="1">Uncharacterized protein</fullName>
    </submittedName>
</protein>
<gene>
    <name evidence="1" type="ORF">K3152_14020</name>
</gene>
<evidence type="ECO:0000313" key="1">
    <source>
        <dbReference type="EMBL" id="MBX7459366.1"/>
    </source>
</evidence>
<proteinExistence type="predicted"/>
<comment type="caution">
    <text evidence="1">The sequence shown here is derived from an EMBL/GenBank/DDBJ whole genome shotgun (WGS) entry which is preliminary data.</text>
</comment>
<accession>A0ABS7J0K7</accession>
<evidence type="ECO:0000313" key="2">
    <source>
        <dbReference type="Proteomes" id="UP000783253"/>
    </source>
</evidence>
<sequence length="197" mass="21563">MIVEGIDDQGTIISIYDATRGATQGLHCECEAALIAKQGDELAWHFAHASNQSGACAAATKATALRFIRKVLEDAGAITLPEVDRAVRVQSIHSFVAEGYGDFPIHRVSGSPHPELAIVAKLKKKSSAQILERARAKNLSAMEIALHAFRNRSDAEIAEAIIDHAPRKWLHRVLNTQSHKLSFPRDIEKIRRGLGFA</sequence>
<reference evidence="1 2" key="1">
    <citation type="submission" date="2021-08" db="EMBL/GenBank/DDBJ databases">
        <title>Comparative Genomics Analysis of the Genus Qipengyuania Reveals Extensive Genetic Diversity and Metabolic Versatility, Including the Description of Fifteen Novel Species.</title>
        <authorList>
            <person name="Liu Y."/>
        </authorList>
    </citation>
    <scope>NUCLEOTIDE SEQUENCE [LARGE SCALE GENOMIC DNA]</scope>
    <source>
        <strain evidence="1 2">1NDH17</strain>
    </source>
</reference>
<dbReference type="Proteomes" id="UP000783253">
    <property type="component" value="Unassembled WGS sequence"/>
</dbReference>
<dbReference type="RefSeq" id="WP_221574764.1">
    <property type="nucleotide sequence ID" value="NZ_JAIGNK010000007.1"/>
</dbReference>